<dbReference type="PANTHER" id="PTHR41328:SF2">
    <property type="entry name" value="TERMINASE SMALL SUBUNIT"/>
    <property type="match status" value="1"/>
</dbReference>
<keyword evidence="4" id="KW-1185">Reference proteome</keyword>
<evidence type="ECO:0000313" key="4">
    <source>
        <dbReference type="Proteomes" id="UP001073227"/>
    </source>
</evidence>
<dbReference type="InterPro" id="IPR005335">
    <property type="entry name" value="Terminase_ssu"/>
</dbReference>
<comment type="caution">
    <text evidence="3">The sequence shown here is derived from an EMBL/GenBank/DDBJ whole genome shotgun (WGS) entry which is preliminary data.</text>
</comment>
<evidence type="ECO:0000256" key="1">
    <source>
        <dbReference type="ARBA" id="ARBA00022612"/>
    </source>
</evidence>
<dbReference type="Proteomes" id="UP001073227">
    <property type="component" value="Unassembled WGS sequence"/>
</dbReference>
<reference evidence="3" key="1">
    <citation type="submission" date="2022-10" db="EMBL/GenBank/DDBJ databases">
        <title>Hoeflea sp. G2-23, isolated from marine algae.</title>
        <authorList>
            <person name="Kristyanto S."/>
            <person name="Kim J.M."/>
            <person name="Jeon C.O."/>
        </authorList>
    </citation>
    <scope>NUCLEOTIDE SEQUENCE</scope>
    <source>
        <strain evidence="3">G2-23</strain>
    </source>
</reference>
<evidence type="ECO:0000313" key="3">
    <source>
        <dbReference type="EMBL" id="MCY0150897.1"/>
    </source>
</evidence>
<proteinExistence type="predicted"/>
<dbReference type="InterPro" id="IPR052404">
    <property type="entry name" value="SPP1-like_terminase"/>
</dbReference>
<name>A0ABT3ZGG1_9HYPH</name>
<dbReference type="Pfam" id="PF03592">
    <property type="entry name" value="Terminase_2"/>
    <property type="match status" value="1"/>
</dbReference>
<dbReference type="Gene3D" id="1.10.10.1400">
    <property type="entry name" value="Terminase, small subunit, N-terminal DNA-binding domain, HTH motif"/>
    <property type="match status" value="1"/>
</dbReference>
<dbReference type="InterPro" id="IPR038713">
    <property type="entry name" value="Terminase_Gp1_N_sf"/>
</dbReference>
<keyword evidence="2" id="KW-0231">Viral genome packaging</keyword>
<protein>
    <submittedName>
        <fullName evidence="3">Terminase small subunit</fullName>
    </submittedName>
</protein>
<accession>A0ABT3ZGG1</accession>
<gene>
    <name evidence="3" type="ORF">OEG84_25155</name>
</gene>
<dbReference type="EMBL" id="JAOVZR010000004">
    <property type="protein sequence ID" value="MCY0150897.1"/>
    <property type="molecule type" value="Genomic_DNA"/>
</dbReference>
<dbReference type="PANTHER" id="PTHR41328">
    <property type="entry name" value="TERMINASE SMALL SUBUNIT-RELATED"/>
    <property type="match status" value="1"/>
</dbReference>
<keyword evidence="1" id="KW-1188">Viral release from host cell</keyword>
<evidence type="ECO:0000256" key="2">
    <source>
        <dbReference type="ARBA" id="ARBA00023219"/>
    </source>
</evidence>
<organism evidence="3 4">
    <name type="scientific">Hoeflea algicola</name>
    <dbReference type="NCBI Taxonomy" id="2983763"/>
    <lineage>
        <taxon>Bacteria</taxon>
        <taxon>Pseudomonadati</taxon>
        <taxon>Pseudomonadota</taxon>
        <taxon>Alphaproteobacteria</taxon>
        <taxon>Hyphomicrobiales</taxon>
        <taxon>Rhizobiaceae</taxon>
        <taxon>Hoeflea</taxon>
    </lineage>
</organism>
<sequence length="233" mass="25984">MALTPKQALFVKEYLVDLNATQAAIRAGYSKRNADKIGPELLGKTRIAEAISKAKDERSGRVEVTADMVLERLWNIATADPNDIIQLRRICCRYCHGDDHSYQWRDPEEFASALMAAEAVEAKQLPDADGGFGFDATAGPHPDCPRCYGEGHIDPHALDTRKLSDRARMLYAGVKVTRDGFEIKMHDQLKALENVAKHLGMFVEKHEHTGAGGGPIQTETRTWREVLRQEGEE</sequence>